<feature type="transmembrane region" description="Helical" evidence="1">
    <location>
        <begin position="270"/>
        <end position="287"/>
    </location>
</feature>
<sequence length="499" mass="56326">MSNLTVPLAALAVTVSSLVRPTGRATLLEDVQANIKTFSPYQSAAIVLGQSIDLINWRLTNIAEIHASLWALAGVQFYVPETQSMTSELSHGVLVTSARRIFLVGVALPFYLFLVMSSCHWIIKWSTTFLLAEAAMIELSACYLKVSCSGVVFHTDWPQHPIVGKRFFASGPCPGNHIQEPIERTTIHRNNENGNDHGQHTAGENLCDRVRHIWSPDTRPNKELPVGRHPMENIPNIAHITSPTGPVLVSWTCGHWRCLLYMLLRLPVKALFYSVVIFDFALAAWFLHDNMQTVSIPISRFLLAKRLLNDLLTFTFLCAVLIVVGFTIYLVLVVLVPRIFRAFGFFQPMRRFRDIIHDLPSSVKGVGRYGVFCISIFMSWNVARLLMKRDPILTDSTLSYIIELLVMPQVTLSIYRRIFVPPNSGDQMQDAKQPHYASEFVPSDLPSTGKVDESEQCSDDKIKQEAREKRLISSWTTFRLAILLPNAAIWIFRRSTSTD</sequence>
<feature type="transmembrane region" description="Helical" evidence="1">
    <location>
        <begin position="311"/>
        <end position="340"/>
    </location>
</feature>
<reference evidence="2" key="1">
    <citation type="submission" date="2022-12" db="EMBL/GenBank/DDBJ databases">
        <authorList>
            <person name="Petersen C."/>
        </authorList>
    </citation>
    <scope>NUCLEOTIDE SEQUENCE</scope>
    <source>
        <strain evidence="2">IBT 16125</strain>
    </source>
</reference>
<dbReference type="AlphaFoldDB" id="A0AAD6G0Y5"/>
<protein>
    <submittedName>
        <fullName evidence="2">Uncharacterized protein</fullName>
    </submittedName>
</protein>
<keyword evidence="1" id="KW-0472">Membrane</keyword>
<keyword evidence="3" id="KW-1185">Reference proteome</keyword>
<feature type="transmembrane region" description="Helical" evidence="1">
    <location>
        <begin position="101"/>
        <end position="123"/>
    </location>
</feature>
<reference evidence="2" key="2">
    <citation type="journal article" date="2023" name="IMA Fungus">
        <title>Comparative genomic study of the Penicillium genus elucidates a diverse pangenome and 15 lateral gene transfer events.</title>
        <authorList>
            <person name="Petersen C."/>
            <person name="Sorensen T."/>
            <person name="Nielsen M.R."/>
            <person name="Sondergaard T.E."/>
            <person name="Sorensen J.L."/>
            <person name="Fitzpatrick D.A."/>
            <person name="Frisvad J.C."/>
            <person name="Nielsen K.L."/>
        </authorList>
    </citation>
    <scope>NUCLEOTIDE SEQUENCE</scope>
    <source>
        <strain evidence="2">IBT 16125</strain>
    </source>
</reference>
<keyword evidence="1" id="KW-1133">Transmembrane helix</keyword>
<feature type="transmembrane region" description="Helical" evidence="1">
    <location>
        <begin position="471"/>
        <end position="492"/>
    </location>
</feature>
<evidence type="ECO:0000313" key="2">
    <source>
        <dbReference type="EMBL" id="KAJ5444324.1"/>
    </source>
</evidence>
<keyword evidence="1" id="KW-0812">Transmembrane</keyword>
<name>A0AAD6G0Y5_9EURO</name>
<comment type="caution">
    <text evidence="2">The sequence shown here is derived from an EMBL/GenBank/DDBJ whole genome shotgun (WGS) entry which is preliminary data.</text>
</comment>
<evidence type="ECO:0000313" key="3">
    <source>
        <dbReference type="Proteomes" id="UP001213681"/>
    </source>
</evidence>
<dbReference type="RefSeq" id="XP_056764404.1">
    <property type="nucleotide sequence ID" value="XM_056911578.1"/>
</dbReference>
<dbReference type="GeneID" id="81601821"/>
<organism evidence="2 3">
    <name type="scientific">Penicillium daleae</name>
    <dbReference type="NCBI Taxonomy" id="63821"/>
    <lineage>
        <taxon>Eukaryota</taxon>
        <taxon>Fungi</taxon>
        <taxon>Dikarya</taxon>
        <taxon>Ascomycota</taxon>
        <taxon>Pezizomycotina</taxon>
        <taxon>Eurotiomycetes</taxon>
        <taxon>Eurotiomycetidae</taxon>
        <taxon>Eurotiales</taxon>
        <taxon>Aspergillaceae</taxon>
        <taxon>Penicillium</taxon>
    </lineage>
</organism>
<evidence type="ECO:0000256" key="1">
    <source>
        <dbReference type="SAM" id="Phobius"/>
    </source>
</evidence>
<gene>
    <name evidence="2" type="ORF">N7458_008196</name>
</gene>
<dbReference type="EMBL" id="JAPVEA010000007">
    <property type="protein sequence ID" value="KAJ5444324.1"/>
    <property type="molecule type" value="Genomic_DNA"/>
</dbReference>
<accession>A0AAD6G0Y5</accession>
<proteinExistence type="predicted"/>
<dbReference type="Proteomes" id="UP001213681">
    <property type="component" value="Unassembled WGS sequence"/>
</dbReference>